<accession>A0A8J7G6Y5</accession>
<dbReference type="FunFam" id="3.40.50.720:FF:000084">
    <property type="entry name" value="Short-chain dehydrogenase reductase"/>
    <property type="match status" value="1"/>
</dbReference>
<dbReference type="PRINTS" id="PR00081">
    <property type="entry name" value="GDHRDH"/>
</dbReference>
<dbReference type="GO" id="GO:0008206">
    <property type="term" value="P:bile acid metabolic process"/>
    <property type="evidence" value="ECO:0007669"/>
    <property type="project" value="UniProtKB-ARBA"/>
</dbReference>
<reference evidence="3" key="1">
    <citation type="submission" date="2020-11" db="EMBL/GenBank/DDBJ databases">
        <title>Multidrug resistant novel bacterium Savagea serpentis sp. nov., isolated from the scats of a vine snake (Ahaetulla nasuta).</title>
        <authorList>
            <person name="Venkata Ramana V."/>
            <person name="Vikas Patil S."/>
            <person name="Yogita Lugani V."/>
        </authorList>
    </citation>
    <scope>NUCLEOTIDE SEQUENCE</scope>
    <source>
        <strain evidence="3">SN6</strain>
    </source>
</reference>
<name>A0A8J7G6Y5_9BACL</name>
<dbReference type="GO" id="GO:0016491">
    <property type="term" value="F:oxidoreductase activity"/>
    <property type="evidence" value="ECO:0007669"/>
    <property type="project" value="UniProtKB-KW"/>
</dbReference>
<evidence type="ECO:0000256" key="2">
    <source>
        <dbReference type="ARBA" id="ARBA00023002"/>
    </source>
</evidence>
<dbReference type="InterPro" id="IPR002347">
    <property type="entry name" value="SDR_fam"/>
</dbReference>
<protein>
    <submittedName>
        <fullName evidence="3">SDR family oxidoreductase</fullName>
    </submittedName>
</protein>
<evidence type="ECO:0000313" key="4">
    <source>
        <dbReference type="Proteomes" id="UP000622653"/>
    </source>
</evidence>
<dbReference type="SUPFAM" id="SSF51735">
    <property type="entry name" value="NAD(P)-binding Rossmann-fold domains"/>
    <property type="match status" value="1"/>
</dbReference>
<keyword evidence="4" id="KW-1185">Reference proteome</keyword>
<dbReference type="Pfam" id="PF13561">
    <property type="entry name" value="adh_short_C2"/>
    <property type="match status" value="1"/>
</dbReference>
<dbReference type="PANTHER" id="PTHR43639">
    <property type="entry name" value="OXIDOREDUCTASE, SHORT-CHAIN DEHYDROGENASE/REDUCTASE FAMILY (AFU_ORTHOLOGUE AFUA_5G02870)"/>
    <property type="match status" value="1"/>
</dbReference>
<dbReference type="InterPro" id="IPR036291">
    <property type="entry name" value="NAD(P)-bd_dom_sf"/>
</dbReference>
<proteinExistence type="inferred from homology"/>
<dbReference type="Gene3D" id="3.40.50.720">
    <property type="entry name" value="NAD(P)-binding Rossmann-like Domain"/>
    <property type="match status" value="1"/>
</dbReference>
<organism evidence="3 4">
    <name type="scientific">Savagea serpentis</name>
    <dbReference type="NCBI Taxonomy" id="2785297"/>
    <lineage>
        <taxon>Bacteria</taxon>
        <taxon>Bacillati</taxon>
        <taxon>Bacillota</taxon>
        <taxon>Bacilli</taxon>
        <taxon>Bacillales</taxon>
        <taxon>Caryophanaceae</taxon>
        <taxon>Savagea</taxon>
    </lineage>
</organism>
<comment type="caution">
    <text evidence="3">The sequence shown here is derived from an EMBL/GenBank/DDBJ whole genome shotgun (WGS) entry which is preliminary data.</text>
</comment>
<evidence type="ECO:0000256" key="1">
    <source>
        <dbReference type="ARBA" id="ARBA00006484"/>
    </source>
</evidence>
<dbReference type="AlphaFoldDB" id="A0A8J7G6Y5"/>
<dbReference type="PANTHER" id="PTHR43639:SF1">
    <property type="entry name" value="SHORT-CHAIN DEHYDROGENASE_REDUCTASE FAMILY PROTEIN"/>
    <property type="match status" value="1"/>
</dbReference>
<dbReference type="Proteomes" id="UP000622653">
    <property type="component" value="Unassembled WGS sequence"/>
</dbReference>
<keyword evidence="2" id="KW-0560">Oxidoreductase</keyword>
<evidence type="ECO:0000313" key="3">
    <source>
        <dbReference type="EMBL" id="MBF4500298.1"/>
    </source>
</evidence>
<sequence>MRFDQKVMLVTGASRGIGREIALALAKQGAQVIVNYLNNTEAAEQTERDIVSFGGDAWAYQADVTNEEDVRRMLADIEMEYGQLHGVVHNAFRSYAFDPEKRTFALDVTWESFHEQLTGSLRPVVQLNQHAFPLLEKSGGRIVHILTNLMHDPRISYADYATAKGAIETYSRQLAKDAGAFGITVNNVAPGLVYPTDTSRHTKREVRERIIADTPLKRLATAVDIVGPVLFFLSEEAKFVTGQTLTVDGGLSMY</sequence>
<dbReference type="RefSeq" id="WP_194561746.1">
    <property type="nucleotide sequence ID" value="NZ_JADKPV010000001.1"/>
</dbReference>
<dbReference type="EMBL" id="JADKPV010000001">
    <property type="protein sequence ID" value="MBF4500298.1"/>
    <property type="molecule type" value="Genomic_DNA"/>
</dbReference>
<gene>
    <name evidence="3" type="ORF">IRY55_02885</name>
</gene>
<comment type="similarity">
    <text evidence="1">Belongs to the short-chain dehydrogenases/reductases (SDR) family.</text>
</comment>